<comment type="caution">
    <text evidence="2">The sequence shown here is derived from an EMBL/GenBank/DDBJ whole genome shotgun (WGS) entry which is preliminary data.</text>
</comment>
<evidence type="ECO:0000256" key="1">
    <source>
        <dbReference type="SAM" id="MobiDB-lite"/>
    </source>
</evidence>
<name>A0A4Z2I9U3_9TELE</name>
<dbReference type="EMBL" id="SRLO01000120">
    <property type="protein sequence ID" value="TNN73893.1"/>
    <property type="molecule type" value="Genomic_DNA"/>
</dbReference>
<organism evidence="2 3">
    <name type="scientific">Liparis tanakae</name>
    <name type="common">Tanaka's snailfish</name>
    <dbReference type="NCBI Taxonomy" id="230148"/>
    <lineage>
        <taxon>Eukaryota</taxon>
        <taxon>Metazoa</taxon>
        <taxon>Chordata</taxon>
        <taxon>Craniata</taxon>
        <taxon>Vertebrata</taxon>
        <taxon>Euteleostomi</taxon>
        <taxon>Actinopterygii</taxon>
        <taxon>Neopterygii</taxon>
        <taxon>Teleostei</taxon>
        <taxon>Neoteleostei</taxon>
        <taxon>Acanthomorphata</taxon>
        <taxon>Eupercaria</taxon>
        <taxon>Perciformes</taxon>
        <taxon>Cottioidei</taxon>
        <taxon>Cottales</taxon>
        <taxon>Liparidae</taxon>
        <taxon>Liparis</taxon>
    </lineage>
</organism>
<dbReference type="Proteomes" id="UP000314294">
    <property type="component" value="Unassembled WGS sequence"/>
</dbReference>
<evidence type="ECO:0000313" key="2">
    <source>
        <dbReference type="EMBL" id="TNN73893.1"/>
    </source>
</evidence>
<sequence>MDADSLRDRIRKRPAAPRRSGISQMPRRCASFRGGPSQRCAQTTAVQAATCSPHISDPLPALLLLAAEEGK</sequence>
<reference evidence="2 3" key="1">
    <citation type="submission" date="2019-03" db="EMBL/GenBank/DDBJ databases">
        <title>First draft genome of Liparis tanakae, snailfish: a comprehensive survey of snailfish specific genes.</title>
        <authorList>
            <person name="Kim W."/>
            <person name="Song I."/>
            <person name="Jeong J.-H."/>
            <person name="Kim D."/>
            <person name="Kim S."/>
            <person name="Ryu S."/>
            <person name="Song J.Y."/>
            <person name="Lee S.K."/>
        </authorList>
    </citation>
    <scope>NUCLEOTIDE SEQUENCE [LARGE SCALE GENOMIC DNA]</scope>
    <source>
        <tissue evidence="2">Muscle</tissue>
    </source>
</reference>
<protein>
    <submittedName>
        <fullName evidence="2">Uncharacterized protein</fullName>
    </submittedName>
</protein>
<gene>
    <name evidence="2" type="ORF">EYF80_015910</name>
</gene>
<feature type="region of interest" description="Disordered" evidence="1">
    <location>
        <begin position="1"/>
        <end position="36"/>
    </location>
</feature>
<dbReference type="AlphaFoldDB" id="A0A4Z2I9U3"/>
<accession>A0A4Z2I9U3</accession>
<proteinExistence type="predicted"/>
<keyword evidence="3" id="KW-1185">Reference proteome</keyword>
<evidence type="ECO:0000313" key="3">
    <source>
        <dbReference type="Proteomes" id="UP000314294"/>
    </source>
</evidence>